<dbReference type="RefSeq" id="WP_009119435.1">
    <property type="nucleotide sequence ID" value="NZ_JH164926.1"/>
</dbReference>
<dbReference type="PATRIC" id="fig|1032488.3.peg.1653"/>
<gene>
    <name evidence="1" type="ORF">HMPREF9371_1746</name>
</gene>
<comment type="caution">
    <text evidence="1">The sequence shown here is derived from an EMBL/GenBank/DDBJ whole genome shotgun (WGS) entry which is preliminary data.</text>
</comment>
<dbReference type="Pfam" id="PF10109">
    <property type="entry name" value="Phage_TAC_7"/>
    <property type="match status" value="1"/>
</dbReference>
<accession>G4CJF6</accession>
<name>G4CJF6_9NEIS</name>
<evidence type="ECO:0000313" key="1">
    <source>
        <dbReference type="EMBL" id="EGY52007.1"/>
    </source>
</evidence>
<dbReference type="InterPro" id="IPR019289">
    <property type="entry name" value="Phage_tail_E/E"/>
</dbReference>
<reference evidence="1 2" key="1">
    <citation type="submission" date="2011-05" db="EMBL/GenBank/DDBJ databases">
        <authorList>
            <person name="Muzny D."/>
            <person name="Qin X."/>
            <person name="Deng J."/>
            <person name="Jiang H."/>
            <person name="Liu Y."/>
            <person name="Qu J."/>
            <person name="Song X.-Z."/>
            <person name="Zhang L."/>
            <person name="Thornton R."/>
            <person name="Coyle M."/>
            <person name="Francisco L."/>
            <person name="Jackson L."/>
            <person name="Javaid M."/>
            <person name="Korchina V."/>
            <person name="Kovar C."/>
            <person name="Mata R."/>
            <person name="Mathew T."/>
            <person name="Ngo R."/>
            <person name="Nguyen L."/>
            <person name="Nguyen N."/>
            <person name="Okwuonu G."/>
            <person name="Ongeri F."/>
            <person name="Pham C."/>
            <person name="Simmons D."/>
            <person name="Wilczek-Boney K."/>
            <person name="Hale W."/>
            <person name="Jakkamsetti A."/>
            <person name="Pham P."/>
            <person name="Ruth R."/>
            <person name="San Lucas F."/>
            <person name="Warren J."/>
            <person name="Zhang J."/>
            <person name="Zhao Z."/>
            <person name="Zhou C."/>
            <person name="Zhu D."/>
            <person name="Lee S."/>
            <person name="Bess C."/>
            <person name="Blankenburg K."/>
            <person name="Forbes L."/>
            <person name="Fu Q."/>
            <person name="Gubbala S."/>
            <person name="Hirani K."/>
            <person name="Jayaseelan J.C."/>
            <person name="Lara F."/>
            <person name="Munidasa M."/>
            <person name="Palculict T."/>
            <person name="Patil S."/>
            <person name="Pu L.-L."/>
            <person name="Saada N."/>
            <person name="Tang L."/>
            <person name="Weissenberger G."/>
            <person name="Zhu Y."/>
            <person name="Hemphill L."/>
            <person name="Shang Y."/>
            <person name="Youmans B."/>
            <person name="Ayvaz T."/>
            <person name="Ross M."/>
            <person name="Santibanez J."/>
            <person name="Aqrawi P."/>
            <person name="Gross S."/>
            <person name="Joshi V."/>
            <person name="Fowler G."/>
            <person name="Nazareth L."/>
            <person name="Reid J."/>
            <person name="Worley K."/>
            <person name="Petrosino J."/>
            <person name="Highlander S."/>
            <person name="Gibbs R."/>
        </authorList>
    </citation>
    <scope>NUCLEOTIDE SEQUENCE [LARGE SCALE GENOMIC DNA]</scope>
    <source>
        <strain evidence="1 2">871</strain>
    </source>
</reference>
<dbReference type="Proteomes" id="UP000003019">
    <property type="component" value="Unassembled WGS sequence"/>
</dbReference>
<dbReference type="HOGENOM" id="CLU_161312_0_0_4"/>
<evidence type="ECO:0008006" key="3">
    <source>
        <dbReference type="Google" id="ProtNLM"/>
    </source>
</evidence>
<protein>
    <recommendedName>
        <fullName evidence="3">Phage tail assembly protein</fullName>
    </recommendedName>
</protein>
<dbReference type="STRING" id="1032488.HMPREF9371_1746"/>
<organism evidence="1 2">
    <name type="scientific">Neisseria shayeganii 871</name>
    <dbReference type="NCBI Taxonomy" id="1032488"/>
    <lineage>
        <taxon>Bacteria</taxon>
        <taxon>Pseudomonadati</taxon>
        <taxon>Pseudomonadota</taxon>
        <taxon>Betaproteobacteria</taxon>
        <taxon>Neisseriales</taxon>
        <taxon>Neisseriaceae</taxon>
        <taxon>Neisseria</taxon>
    </lineage>
</organism>
<proteinExistence type="predicted"/>
<dbReference type="OrthoDB" id="8606178at2"/>
<dbReference type="EMBL" id="AGAY01000061">
    <property type="protein sequence ID" value="EGY52007.1"/>
    <property type="molecule type" value="Genomic_DNA"/>
</dbReference>
<dbReference type="AlphaFoldDB" id="G4CJF6"/>
<sequence>MAQNEAQKLQENLGVNKVIELFCPVVLADGTRLESVTMRRAKVGDLRAVSHFEGEAAQEIAMLARLCRLVPEDLEDLDLCDYRQLQEFFRTCTEPPVAAGR</sequence>
<evidence type="ECO:0000313" key="2">
    <source>
        <dbReference type="Proteomes" id="UP000003019"/>
    </source>
</evidence>
<keyword evidence="2" id="KW-1185">Reference proteome</keyword>